<feature type="coiled-coil region" evidence="1">
    <location>
        <begin position="753"/>
        <end position="780"/>
    </location>
</feature>
<feature type="coiled-coil region" evidence="1">
    <location>
        <begin position="374"/>
        <end position="408"/>
    </location>
</feature>
<evidence type="ECO:0000256" key="1">
    <source>
        <dbReference type="SAM" id="Coils"/>
    </source>
</evidence>
<sequence>MESPELVEGDGILDSYVSVSAPTAFVPMANGETASENLGFSMLDDLDSYWEDINDRLIVSRLVTESVIKGMVTAVEQEAADRIAAVKQEAADGIAAKELELTNLKAFVRFQNLDIDEIRSMNYDGSIQSLKSDSELSKVGGVSQGNESENWNDVNTTLDERQWEKDIQDKLKTMVLRSSIQTSVEDFEQRVWSENAWYLDSQRVHLKEKFSRISDIRIELDAILKSFPHTETGQLASQGSNDTDHFHRKSLSSSITSLSLWNENGKLEGSRTDIPETYEAASFSHLDREGLVGHFNNIITQMRRDHESTVQQLTEEFFSLKREYLKERGSSSAHKKDKEFDALRKRISEVVLKLDDFLTENENPPSSGVDARDLNSFKNRLDSLLSENHRLRDSVMAKKEEVKFLTNQLAISAEEKLQHSLIEANMVKTIEGLNSDLVVAHVENALVHDVYKCTLTDVIRCVKCDKEESDLKMSLMQDIYDVILSGTALNADIDSESGVEDSDMEQLIVQETFEIIFREALKDAEENMKQLYGEYLVETENRKAVEMNLLEIENKLASEVEDKERLKQEIAEFLKTLEEKEKSVIDLSSKLTNERKRLEIVSEELNKSRKKSSEQEILVCQITEELEEVKGQLKESLLQIDEDRVNIKKLNEELNQTLQDLKDANEQRKMAVALSQEKQTRFLLFESKENELRKQMETVVSEFQGMFSGFESKVAGKIQAINSRFENSVSQLSPLFKKAKLLKKSGRMYQQRLERKSADLQMAEAEVDLLGDEVDKLLSLLEKIYISLDHYSPVLQHYPGVSQLIFCYLRFVFACSTPLWLCIVFLDYI</sequence>
<protein>
    <submittedName>
        <fullName evidence="2">OLC1v1024221C3</fullName>
    </submittedName>
</protein>
<keyword evidence="1" id="KW-0175">Coiled coil</keyword>
<dbReference type="EMBL" id="OX459118">
    <property type="protein sequence ID" value="CAI9089616.1"/>
    <property type="molecule type" value="Genomic_DNA"/>
</dbReference>
<dbReference type="Proteomes" id="UP001161247">
    <property type="component" value="Chromosome 1"/>
</dbReference>
<dbReference type="PANTHER" id="PTHR33883:SF10">
    <property type="entry name" value="WPP DOMAIN-ASSOCIATED PROTEIN"/>
    <property type="match status" value="1"/>
</dbReference>
<dbReference type="InterPro" id="IPR037490">
    <property type="entry name" value="WAP"/>
</dbReference>
<evidence type="ECO:0000313" key="2">
    <source>
        <dbReference type="EMBL" id="CAI9089616.1"/>
    </source>
</evidence>
<name>A0AAV1C2Q8_OLDCO</name>
<keyword evidence="3" id="KW-1185">Reference proteome</keyword>
<dbReference type="AlphaFoldDB" id="A0AAV1C2Q8"/>
<reference evidence="2" key="1">
    <citation type="submission" date="2023-03" db="EMBL/GenBank/DDBJ databases">
        <authorList>
            <person name="Julca I."/>
        </authorList>
    </citation>
    <scope>NUCLEOTIDE SEQUENCE</scope>
</reference>
<accession>A0AAV1C2Q8</accession>
<proteinExistence type="predicted"/>
<evidence type="ECO:0000313" key="3">
    <source>
        <dbReference type="Proteomes" id="UP001161247"/>
    </source>
</evidence>
<dbReference type="PANTHER" id="PTHR33883">
    <property type="entry name" value="WPP DOMAIN-ASSOCIATED PROTEIN"/>
    <property type="match status" value="1"/>
</dbReference>
<gene>
    <name evidence="2" type="ORF">OLC1_LOCUS1935</name>
</gene>
<feature type="coiled-coil region" evidence="1">
    <location>
        <begin position="521"/>
        <end position="671"/>
    </location>
</feature>
<organism evidence="2 3">
    <name type="scientific">Oldenlandia corymbosa var. corymbosa</name>
    <dbReference type="NCBI Taxonomy" id="529605"/>
    <lineage>
        <taxon>Eukaryota</taxon>
        <taxon>Viridiplantae</taxon>
        <taxon>Streptophyta</taxon>
        <taxon>Embryophyta</taxon>
        <taxon>Tracheophyta</taxon>
        <taxon>Spermatophyta</taxon>
        <taxon>Magnoliopsida</taxon>
        <taxon>eudicotyledons</taxon>
        <taxon>Gunneridae</taxon>
        <taxon>Pentapetalae</taxon>
        <taxon>asterids</taxon>
        <taxon>lamiids</taxon>
        <taxon>Gentianales</taxon>
        <taxon>Rubiaceae</taxon>
        <taxon>Rubioideae</taxon>
        <taxon>Spermacoceae</taxon>
        <taxon>Hedyotis-Oldenlandia complex</taxon>
        <taxon>Oldenlandia</taxon>
    </lineage>
</organism>